<dbReference type="Pfam" id="PF08240">
    <property type="entry name" value="ADH_N"/>
    <property type="match status" value="1"/>
</dbReference>
<dbReference type="Gene3D" id="3.90.180.10">
    <property type="entry name" value="Medium-chain alcohol dehydrogenases, catalytic domain"/>
    <property type="match status" value="1"/>
</dbReference>
<dbReference type="InterPro" id="IPR013149">
    <property type="entry name" value="ADH-like_C"/>
</dbReference>
<dbReference type="Pfam" id="PF00107">
    <property type="entry name" value="ADH_zinc_N"/>
    <property type="match status" value="1"/>
</dbReference>
<dbReference type="Proteomes" id="UP000680706">
    <property type="component" value="Plasmid pAb134-01"/>
</dbReference>
<dbReference type="InterPro" id="IPR036291">
    <property type="entry name" value="NAD(P)-bd_dom_sf"/>
</dbReference>
<feature type="domain" description="Enoyl reductase (ER)" evidence="1">
    <location>
        <begin position="10"/>
        <end position="323"/>
    </location>
</feature>
<proteinExistence type="predicted"/>
<dbReference type="InterPro" id="IPR051397">
    <property type="entry name" value="Zn-ADH-like_protein"/>
</dbReference>
<keyword evidence="2" id="KW-0614">Plasmid</keyword>
<geneLocation type="plasmid" evidence="2 3">
    <name>pAb134-01</name>
</geneLocation>
<sequence>MRAVVCSEYGPPEALRVEDVERKEPKKGQVRIAVQAAGVNFPDTLVIAGKYQIKPPMPFVPGGEVAGRIEAVGEGVTGFAPGDLVMALLLQQGGYAEEVVVDASAVMKRPETMSAQVAAGFTMTYGTSLHALKQRAQLQPGETLLVLGAGGGVGLTAVEIGKIMGAKVIAAASSAEKLEAARKAGADELINYSTQDLRERLKEIVGKAGVDVVYDPVGGDLFEQALRSTAWNGRALVVGFAAGDIPSIPTNLPLLKGCSVMGVFWGAFRMREPRNDQNNFSELFKWLQEGKLNPTVSRSYSLEEAPQALRDLMERRVVGKVVLETGRT</sequence>
<dbReference type="EMBL" id="CP074127">
    <property type="protein sequence ID" value="QUS58412.1"/>
    <property type="molecule type" value="Genomic_DNA"/>
</dbReference>
<dbReference type="SUPFAM" id="SSF51735">
    <property type="entry name" value="NAD(P)-binding Rossmann-fold domains"/>
    <property type="match status" value="1"/>
</dbReference>
<gene>
    <name evidence="2" type="ORF">KGB56_22035</name>
</gene>
<dbReference type="Gene3D" id="3.40.50.720">
    <property type="entry name" value="NAD(P)-binding Rossmann-like Domain"/>
    <property type="match status" value="1"/>
</dbReference>
<dbReference type="InterPro" id="IPR013154">
    <property type="entry name" value="ADH-like_N"/>
</dbReference>
<dbReference type="CDD" id="cd08241">
    <property type="entry name" value="QOR1"/>
    <property type="match status" value="1"/>
</dbReference>
<protein>
    <submittedName>
        <fullName evidence="2">NADPH:quinone oxidoreductase family protein</fullName>
    </submittedName>
</protein>
<reference evidence="2 3" key="1">
    <citation type="journal article" date="2021" name="Angew. Chem. Int. Ed. Engl.">
        <title>A novel family of nonribosomal peptides modulate collective behavior in Pseudovibrio bacteria isolated from marine sponges.</title>
        <authorList>
            <person name="Ioca L.P."/>
            <person name="Dai Y."/>
            <person name="Kunakom S."/>
            <person name="Diaz-Espinosa J."/>
            <person name="Krunic A."/>
            <person name="Crnkovic C.M."/>
            <person name="Orjala J."/>
            <person name="Sanchez L.M."/>
            <person name="Ferreira A.G."/>
            <person name="Berlinck R.G.S."/>
            <person name="Eustaquio A.S."/>
        </authorList>
    </citation>
    <scope>NUCLEOTIDE SEQUENCE [LARGE SCALE GENOMIC DNA]</scope>
    <source>
        <strain evidence="2 3">Ab134</strain>
        <plasmid evidence="2 3">pAb134-01</plasmid>
    </source>
</reference>
<dbReference type="SMART" id="SM00829">
    <property type="entry name" value="PKS_ER"/>
    <property type="match status" value="1"/>
</dbReference>
<dbReference type="PANTHER" id="PTHR43677:SF4">
    <property type="entry name" value="QUINONE OXIDOREDUCTASE-LIKE PROTEIN 2"/>
    <property type="match status" value="1"/>
</dbReference>
<dbReference type="InterPro" id="IPR020843">
    <property type="entry name" value="ER"/>
</dbReference>
<evidence type="ECO:0000313" key="3">
    <source>
        <dbReference type="Proteomes" id="UP000680706"/>
    </source>
</evidence>
<keyword evidence="3" id="KW-1185">Reference proteome</keyword>
<dbReference type="RefSeq" id="WP_075701273.1">
    <property type="nucleotide sequence ID" value="NZ_CP074127.1"/>
</dbReference>
<dbReference type="InterPro" id="IPR011032">
    <property type="entry name" value="GroES-like_sf"/>
</dbReference>
<accession>A0ABX8AVX6</accession>
<dbReference type="SUPFAM" id="SSF50129">
    <property type="entry name" value="GroES-like"/>
    <property type="match status" value="1"/>
</dbReference>
<name>A0ABX8AVX6_9HYPH</name>
<evidence type="ECO:0000259" key="1">
    <source>
        <dbReference type="SMART" id="SM00829"/>
    </source>
</evidence>
<evidence type="ECO:0000313" key="2">
    <source>
        <dbReference type="EMBL" id="QUS58412.1"/>
    </source>
</evidence>
<dbReference type="PANTHER" id="PTHR43677">
    <property type="entry name" value="SHORT-CHAIN DEHYDROGENASE/REDUCTASE"/>
    <property type="match status" value="1"/>
</dbReference>
<organism evidence="2 3">
    <name type="scientific">Pseudovibrio brasiliensis</name>
    <dbReference type="NCBI Taxonomy" id="1898042"/>
    <lineage>
        <taxon>Bacteria</taxon>
        <taxon>Pseudomonadati</taxon>
        <taxon>Pseudomonadota</taxon>
        <taxon>Alphaproteobacteria</taxon>
        <taxon>Hyphomicrobiales</taxon>
        <taxon>Stappiaceae</taxon>
        <taxon>Pseudovibrio</taxon>
    </lineage>
</organism>